<evidence type="ECO:0000256" key="13">
    <source>
        <dbReference type="SAM" id="Phobius"/>
    </source>
</evidence>
<feature type="transmembrane region" description="Helical" evidence="13">
    <location>
        <begin position="101"/>
        <end position="126"/>
    </location>
</feature>
<proteinExistence type="inferred from homology"/>
<keyword evidence="14" id="KW-0732">Signal</keyword>
<evidence type="ECO:0000313" key="16">
    <source>
        <dbReference type="EMBL" id="SHH39830.1"/>
    </source>
</evidence>
<dbReference type="OrthoDB" id="9790598at2"/>
<feature type="transmembrane region" description="Helical" evidence="13">
    <location>
        <begin position="138"/>
        <end position="159"/>
    </location>
</feature>
<dbReference type="GO" id="GO:0022904">
    <property type="term" value="P:respiratory electron transport chain"/>
    <property type="evidence" value="ECO:0007669"/>
    <property type="project" value="InterPro"/>
</dbReference>
<comment type="subcellular location">
    <subcellularLocation>
        <location evidence="2">Cell membrane</location>
        <topology evidence="2">Multi-pass membrane protein</topology>
    </subcellularLocation>
</comment>
<evidence type="ECO:0000256" key="6">
    <source>
        <dbReference type="ARBA" id="ARBA00022617"/>
    </source>
</evidence>
<keyword evidence="11" id="KW-0408">Iron</keyword>
<keyword evidence="12 13" id="KW-0472">Membrane</keyword>
<evidence type="ECO:0000256" key="3">
    <source>
        <dbReference type="ARBA" id="ARBA00010747"/>
    </source>
</evidence>
<dbReference type="RefSeq" id="WP_073373166.1">
    <property type="nucleotide sequence ID" value="NZ_FQXS01000001.1"/>
</dbReference>
<dbReference type="InterPro" id="IPR016174">
    <property type="entry name" value="Di-haem_cyt_TM"/>
</dbReference>
<dbReference type="Proteomes" id="UP000184139">
    <property type="component" value="Unassembled WGS sequence"/>
</dbReference>
<reference evidence="16 17" key="1">
    <citation type="submission" date="2016-11" db="EMBL/GenBank/DDBJ databases">
        <authorList>
            <person name="Jaros S."/>
            <person name="Januszkiewicz K."/>
            <person name="Wedrychowicz H."/>
        </authorList>
    </citation>
    <scope>NUCLEOTIDE SEQUENCE [LARGE SCALE GENOMIC DNA]</scope>
    <source>
        <strain evidence="16 17">DSM 9705</strain>
    </source>
</reference>
<dbReference type="AlphaFoldDB" id="A0A1M5SMZ5"/>
<protein>
    <submittedName>
        <fullName evidence="16">Formate dehydrogenase gamma subunit</fullName>
    </submittedName>
</protein>
<dbReference type="GO" id="GO:0009055">
    <property type="term" value="F:electron transfer activity"/>
    <property type="evidence" value="ECO:0007669"/>
    <property type="project" value="InterPro"/>
</dbReference>
<evidence type="ECO:0000256" key="2">
    <source>
        <dbReference type="ARBA" id="ARBA00004651"/>
    </source>
</evidence>
<dbReference type="InterPro" id="IPR051817">
    <property type="entry name" value="FDH_cytochrome_b556_subunit"/>
</dbReference>
<dbReference type="NCBIfam" id="TIGR01583">
    <property type="entry name" value="formate-DH-gamm"/>
    <property type="match status" value="1"/>
</dbReference>
<feature type="transmembrane region" description="Helical" evidence="13">
    <location>
        <begin position="57"/>
        <end position="80"/>
    </location>
</feature>
<dbReference type="InterPro" id="IPR006471">
    <property type="entry name" value="Formate_DH_gsu"/>
</dbReference>
<evidence type="ECO:0000256" key="14">
    <source>
        <dbReference type="SAM" id="SignalP"/>
    </source>
</evidence>
<evidence type="ECO:0000256" key="5">
    <source>
        <dbReference type="ARBA" id="ARBA00022475"/>
    </source>
</evidence>
<feature type="domain" description="Cytochrome b561 bacterial/Ni-hydrogenase" evidence="15">
    <location>
        <begin position="94"/>
        <end position="275"/>
    </location>
</feature>
<dbReference type="Gene3D" id="1.20.950.20">
    <property type="entry name" value="Transmembrane di-heme cytochromes, Chain C"/>
    <property type="match status" value="1"/>
</dbReference>
<dbReference type="EMBL" id="FQXS01000001">
    <property type="protein sequence ID" value="SHH39830.1"/>
    <property type="molecule type" value="Genomic_DNA"/>
</dbReference>
<keyword evidence="5" id="KW-1003">Cell membrane</keyword>
<comment type="similarity">
    <text evidence="3">Belongs to the formate dehydrogenase gamma subunit family.</text>
</comment>
<comment type="cofactor">
    <cofactor evidence="1">
        <name>heme</name>
        <dbReference type="ChEBI" id="CHEBI:30413"/>
    </cofactor>
</comment>
<evidence type="ECO:0000256" key="1">
    <source>
        <dbReference type="ARBA" id="ARBA00001971"/>
    </source>
</evidence>
<dbReference type="SUPFAM" id="SSF81342">
    <property type="entry name" value="Transmembrane di-heme cytochromes"/>
    <property type="match status" value="1"/>
</dbReference>
<keyword evidence="4" id="KW-0813">Transport</keyword>
<evidence type="ECO:0000313" key="17">
    <source>
        <dbReference type="Proteomes" id="UP000184139"/>
    </source>
</evidence>
<dbReference type="GO" id="GO:0015944">
    <property type="term" value="P:formate oxidation"/>
    <property type="evidence" value="ECO:0007669"/>
    <property type="project" value="TreeGrafter"/>
</dbReference>
<evidence type="ECO:0000256" key="12">
    <source>
        <dbReference type="ARBA" id="ARBA00023136"/>
    </source>
</evidence>
<keyword evidence="17" id="KW-1185">Reference proteome</keyword>
<dbReference type="GO" id="GO:0009061">
    <property type="term" value="P:anaerobic respiration"/>
    <property type="evidence" value="ECO:0007669"/>
    <property type="project" value="TreeGrafter"/>
</dbReference>
<sequence>MTRRAIIVVAASMMLASAACAADSQIWGGMIITNIPEYGKDQSRNLGPLFTYLQGNFFRSIFLGILLGIPAVFLCHYLVFGPKVFSHDGERIYVFTLFNRIIHLLAAVSFVILVPTGFMIVFGAYLGGGALVTYARHLHGIATIVFAVSVVPMFVFWFVEMLPAMDDIKWFFMLGGYLSRKKQEVPAGKFNGGQKVWFWLATIGGLVMIVTGGAMYLQDFGLGIAGGLGMSQIDLLRLAAIVHNLLAFAVVAFFFTHVYMSLFAIKGSINSIITGYKEEDEVKHLHSSYYRKLKQVRKA</sequence>
<evidence type="ECO:0000256" key="4">
    <source>
        <dbReference type="ARBA" id="ARBA00022448"/>
    </source>
</evidence>
<dbReference type="STRING" id="1121409.SAMN02745124_00442"/>
<gene>
    <name evidence="16" type="ORF">SAMN02745124_00442</name>
</gene>
<dbReference type="Pfam" id="PF01292">
    <property type="entry name" value="Ni_hydr_CYTB"/>
    <property type="match status" value="1"/>
</dbReference>
<evidence type="ECO:0000256" key="10">
    <source>
        <dbReference type="ARBA" id="ARBA00022989"/>
    </source>
</evidence>
<evidence type="ECO:0000256" key="7">
    <source>
        <dbReference type="ARBA" id="ARBA00022692"/>
    </source>
</evidence>
<dbReference type="GO" id="GO:0036397">
    <property type="term" value="F:formate dehydrogenase (quinone) activity"/>
    <property type="evidence" value="ECO:0007669"/>
    <property type="project" value="TreeGrafter"/>
</dbReference>
<dbReference type="PROSITE" id="PS51257">
    <property type="entry name" value="PROKAR_LIPOPROTEIN"/>
    <property type="match status" value="1"/>
</dbReference>
<name>A0A1M5SMZ5_9BACT</name>
<dbReference type="GO" id="GO:0008863">
    <property type="term" value="F:formate dehydrogenase (NAD+) activity"/>
    <property type="evidence" value="ECO:0007669"/>
    <property type="project" value="InterPro"/>
</dbReference>
<dbReference type="GO" id="GO:0005886">
    <property type="term" value="C:plasma membrane"/>
    <property type="evidence" value="ECO:0007669"/>
    <property type="project" value="UniProtKB-SubCell"/>
</dbReference>
<accession>A0A1M5SMZ5</accession>
<evidence type="ECO:0000256" key="8">
    <source>
        <dbReference type="ARBA" id="ARBA00022723"/>
    </source>
</evidence>
<dbReference type="GO" id="GO:0009326">
    <property type="term" value="C:formate dehydrogenase complex"/>
    <property type="evidence" value="ECO:0007669"/>
    <property type="project" value="InterPro"/>
</dbReference>
<dbReference type="PANTHER" id="PTHR30074:SF6">
    <property type="entry name" value="FORMATE DEHYDROGENASE GAMMA SUBUNIT"/>
    <property type="match status" value="1"/>
</dbReference>
<evidence type="ECO:0000256" key="9">
    <source>
        <dbReference type="ARBA" id="ARBA00022982"/>
    </source>
</evidence>
<evidence type="ECO:0000259" key="15">
    <source>
        <dbReference type="Pfam" id="PF01292"/>
    </source>
</evidence>
<keyword evidence="6" id="KW-0349">Heme</keyword>
<dbReference type="GO" id="GO:0046872">
    <property type="term" value="F:metal ion binding"/>
    <property type="evidence" value="ECO:0007669"/>
    <property type="project" value="UniProtKB-KW"/>
</dbReference>
<feature type="signal peptide" evidence="14">
    <location>
        <begin position="1"/>
        <end position="21"/>
    </location>
</feature>
<dbReference type="InterPro" id="IPR011577">
    <property type="entry name" value="Cyt_b561_bac/Ni-Hgenase"/>
</dbReference>
<organism evidence="16 17">
    <name type="scientific">Desulfofustis glycolicus DSM 9705</name>
    <dbReference type="NCBI Taxonomy" id="1121409"/>
    <lineage>
        <taxon>Bacteria</taxon>
        <taxon>Pseudomonadati</taxon>
        <taxon>Thermodesulfobacteriota</taxon>
        <taxon>Desulfobulbia</taxon>
        <taxon>Desulfobulbales</taxon>
        <taxon>Desulfocapsaceae</taxon>
        <taxon>Desulfofustis</taxon>
    </lineage>
</organism>
<evidence type="ECO:0000256" key="11">
    <source>
        <dbReference type="ARBA" id="ARBA00023004"/>
    </source>
</evidence>
<keyword evidence="7 13" id="KW-0812">Transmembrane</keyword>
<feature type="transmembrane region" description="Helical" evidence="13">
    <location>
        <begin position="238"/>
        <end position="260"/>
    </location>
</feature>
<keyword evidence="9" id="KW-0249">Electron transport</keyword>
<dbReference type="PANTHER" id="PTHR30074">
    <property type="entry name" value="FORMATE DEHYDROGENASE, NITRATE-INDUCIBLE, CYTOCHROME B556 FDN SUBUNIT"/>
    <property type="match status" value="1"/>
</dbReference>
<feature type="transmembrane region" description="Helical" evidence="13">
    <location>
        <begin position="196"/>
        <end position="218"/>
    </location>
</feature>
<feature type="chain" id="PRO_5012590138" evidence="14">
    <location>
        <begin position="22"/>
        <end position="299"/>
    </location>
</feature>
<keyword evidence="10 13" id="KW-1133">Transmembrane helix</keyword>
<keyword evidence="8" id="KW-0479">Metal-binding</keyword>